<dbReference type="InterPro" id="IPR004046">
    <property type="entry name" value="GST_C"/>
</dbReference>
<reference evidence="1 2" key="1">
    <citation type="submission" date="2018-09" db="EMBL/GenBank/DDBJ databases">
        <title>Complete genome sequence of the hydrocarbonoclastic bacterium Alcaligenes aquatilis QD168, isolated from a crude-oil polluted marine sediment of Central Chile.</title>
        <authorList>
            <person name="Duran R.E."/>
            <person name="Barra B."/>
            <person name="Salva-Serra F."/>
            <person name="Mendez V."/>
            <person name="Moore E.R.B."/>
            <person name="Seeger M."/>
        </authorList>
    </citation>
    <scope>NUCLEOTIDE SEQUENCE [LARGE SCALE GENOMIC DNA]</scope>
    <source>
        <strain evidence="1 2">QD168</strain>
    </source>
</reference>
<dbReference type="Proteomes" id="UP000268070">
    <property type="component" value="Chromosome"/>
</dbReference>
<accession>A0A3G2HZY1</accession>
<dbReference type="GO" id="GO:0016740">
    <property type="term" value="F:transferase activity"/>
    <property type="evidence" value="ECO:0007669"/>
    <property type="project" value="UniProtKB-KW"/>
</dbReference>
<protein>
    <submittedName>
        <fullName evidence="1">Glutathione S-transferase family protein</fullName>
    </submittedName>
</protein>
<dbReference type="Gene3D" id="3.40.30.10">
    <property type="entry name" value="Glutaredoxin"/>
    <property type="match status" value="1"/>
</dbReference>
<dbReference type="InterPro" id="IPR036282">
    <property type="entry name" value="Glutathione-S-Trfase_C_sf"/>
</dbReference>
<dbReference type="KEGG" id="aaqu:D3M96_18095"/>
<dbReference type="SUPFAM" id="SSF52833">
    <property type="entry name" value="Thioredoxin-like"/>
    <property type="match status" value="1"/>
</dbReference>
<dbReference type="RefSeq" id="WP_121739791.1">
    <property type="nucleotide sequence ID" value="NZ_CP032153.1"/>
</dbReference>
<dbReference type="PANTHER" id="PTHR44051:SF2">
    <property type="entry name" value="HYPOTHETICAL GLUTATHIONE S-TRANSFERASE LIKE PROTEIN"/>
    <property type="match status" value="1"/>
</dbReference>
<dbReference type="PANTHER" id="PTHR44051">
    <property type="entry name" value="GLUTATHIONE S-TRANSFERASE-RELATED"/>
    <property type="match status" value="1"/>
</dbReference>
<accession>A0A3R9BLE6</accession>
<evidence type="ECO:0000313" key="2">
    <source>
        <dbReference type="Proteomes" id="UP000268070"/>
    </source>
</evidence>
<dbReference type="SFLD" id="SFLDS00019">
    <property type="entry name" value="Glutathione_Transferase_(cytos"/>
    <property type="match status" value="1"/>
</dbReference>
<gene>
    <name evidence="1" type="ORF">D3M96_18095</name>
</gene>
<keyword evidence="1" id="KW-0808">Transferase</keyword>
<evidence type="ECO:0000313" key="1">
    <source>
        <dbReference type="EMBL" id="AYN22288.1"/>
    </source>
</evidence>
<organism evidence="1 2">
    <name type="scientific">Alcaligenes aquatilis</name>
    <dbReference type="NCBI Taxonomy" id="323284"/>
    <lineage>
        <taxon>Bacteria</taxon>
        <taxon>Pseudomonadati</taxon>
        <taxon>Pseudomonadota</taxon>
        <taxon>Betaproteobacteria</taxon>
        <taxon>Burkholderiales</taxon>
        <taxon>Alcaligenaceae</taxon>
        <taxon>Alcaligenes</taxon>
    </lineage>
</organism>
<dbReference type="SUPFAM" id="SSF47616">
    <property type="entry name" value="GST C-terminal domain-like"/>
    <property type="match status" value="1"/>
</dbReference>
<name>A0A3G2HZY1_9BURK</name>
<dbReference type="SFLD" id="SFLDG00358">
    <property type="entry name" value="Main_(cytGST)"/>
    <property type="match status" value="1"/>
</dbReference>
<dbReference type="AlphaFoldDB" id="A0A3G2HZY1"/>
<dbReference type="InterPro" id="IPR010987">
    <property type="entry name" value="Glutathione-S-Trfase_C-like"/>
</dbReference>
<dbReference type="Gene3D" id="1.20.1050.10">
    <property type="match status" value="1"/>
</dbReference>
<dbReference type="PROSITE" id="PS50405">
    <property type="entry name" value="GST_CTER"/>
    <property type="match status" value="1"/>
</dbReference>
<dbReference type="Pfam" id="PF13409">
    <property type="entry name" value="GST_N_2"/>
    <property type="match status" value="1"/>
</dbReference>
<dbReference type="InterPro" id="IPR036249">
    <property type="entry name" value="Thioredoxin-like_sf"/>
</dbReference>
<sequence length="203" mass="23021">MNQPALELIDTIYTGNGWKVRLLCGYLGIALQRRSLSIVEGDLDTEAFRRINPWGQVPVLRTREGPWLAESAAILWYLAQGTAFLPADALAQAQVLQWLSFEQTQHMVNLAQPRLWVTLRGTMAVDAPAVLAWREQGNKALAHMEAHLQRHRYFVGDRPSIADVALFPYTCMAQQGGYELRCYPSVRRWLERMQALAGYVPLL</sequence>
<dbReference type="InterPro" id="IPR040079">
    <property type="entry name" value="Glutathione_S-Trfase"/>
</dbReference>
<dbReference type="EMBL" id="CP032153">
    <property type="protein sequence ID" value="AYN22288.1"/>
    <property type="molecule type" value="Genomic_DNA"/>
</dbReference>
<dbReference type="PROSITE" id="PS50404">
    <property type="entry name" value="GST_NTER"/>
    <property type="match status" value="1"/>
</dbReference>
<proteinExistence type="predicted"/>
<dbReference type="InterPro" id="IPR004045">
    <property type="entry name" value="Glutathione_S-Trfase_N"/>
</dbReference>
<dbReference type="OrthoDB" id="9797500at2"/>
<dbReference type="Pfam" id="PF00043">
    <property type="entry name" value="GST_C"/>
    <property type="match status" value="1"/>
</dbReference>